<evidence type="ECO:0000259" key="2">
    <source>
        <dbReference type="Pfam" id="PF07885"/>
    </source>
</evidence>
<keyword evidence="3" id="KW-0406">Ion transport</keyword>
<dbReference type="EMBL" id="JADKGY010000031">
    <property type="protein sequence ID" value="MBK9984751.1"/>
    <property type="molecule type" value="Genomic_DNA"/>
</dbReference>
<accession>A0A9D7SYU2</accession>
<keyword evidence="1" id="KW-0812">Transmembrane</keyword>
<dbReference type="SUPFAM" id="SSF81324">
    <property type="entry name" value="Voltage-gated potassium channels"/>
    <property type="match status" value="1"/>
</dbReference>
<keyword evidence="1" id="KW-0472">Membrane</keyword>
<keyword evidence="3" id="KW-0407">Ion channel</keyword>
<proteinExistence type="predicted"/>
<feature type="transmembrane region" description="Helical" evidence="1">
    <location>
        <begin position="200"/>
        <end position="220"/>
    </location>
</feature>
<gene>
    <name evidence="3" type="ORF">IPP15_20715</name>
</gene>
<name>A0A9D7SYU2_9BACT</name>
<feature type="domain" description="Potassium channel" evidence="2">
    <location>
        <begin position="154"/>
        <end position="222"/>
    </location>
</feature>
<keyword evidence="1" id="KW-1133">Transmembrane helix</keyword>
<dbReference type="Gene3D" id="1.10.287.70">
    <property type="match status" value="1"/>
</dbReference>
<dbReference type="Pfam" id="PF07885">
    <property type="entry name" value="Ion_trans_2"/>
    <property type="match status" value="1"/>
</dbReference>
<feature type="transmembrane region" description="Helical" evidence="1">
    <location>
        <begin position="79"/>
        <end position="98"/>
    </location>
</feature>
<dbReference type="InterPro" id="IPR013099">
    <property type="entry name" value="K_chnl_dom"/>
</dbReference>
<feature type="transmembrane region" description="Helical" evidence="1">
    <location>
        <begin position="171"/>
        <end position="188"/>
    </location>
</feature>
<keyword evidence="3" id="KW-0813">Transport</keyword>
<dbReference type="GO" id="GO:0034220">
    <property type="term" value="P:monoatomic ion transmembrane transport"/>
    <property type="evidence" value="ECO:0007669"/>
    <property type="project" value="UniProtKB-KW"/>
</dbReference>
<sequence>MKLQLHKLFLGKPLTGEIPSQGSISKRLYNIKSIWNNEHDNDVGIEKILRLFLAVSQFFFPGLYIKQIFSRRLITYQDLAVDVYVLFKLSFPLILVINDLQHSHILFIILLWLMAETMLYVPTLIFASDVIARPRSYRRSMLLLFINYIEIIFDFGAIYSHGDYLNKPLTHWFDAIYFSFITSATIGFGDYFPATEAGKFLVSFQSTLFIIFVALFLNFFTGKVESKGYFGQFKS</sequence>
<evidence type="ECO:0000313" key="3">
    <source>
        <dbReference type="EMBL" id="MBK9984751.1"/>
    </source>
</evidence>
<comment type="caution">
    <text evidence="3">The sequence shown here is derived from an EMBL/GenBank/DDBJ whole genome shotgun (WGS) entry which is preliminary data.</text>
</comment>
<dbReference type="AlphaFoldDB" id="A0A9D7SYU2"/>
<feature type="transmembrane region" description="Helical" evidence="1">
    <location>
        <begin position="140"/>
        <end position="159"/>
    </location>
</feature>
<dbReference type="Proteomes" id="UP000808337">
    <property type="component" value="Unassembled WGS sequence"/>
</dbReference>
<protein>
    <submittedName>
        <fullName evidence="3">Two pore domain potassium channel family protein</fullName>
    </submittedName>
</protein>
<evidence type="ECO:0000313" key="4">
    <source>
        <dbReference type="Proteomes" id="UP000808337"/>
    </source>
</evidence>
<reference evidence="3 4" key="1">
    <citation type="submission" date="2020-10" db="EMBL/GenBank/DDBJ databases">
        <title>Connecting structure to function with the recovery of over 1000 high-quality activated sludge metagenome-assembled genomes encoding full-length rRNA genes using long-read sequencing.</title>
        <authorList>
            <person name="Singleton C.M."/>
            <person name="Petriglieri F."/>
            <person name="Kristensen J.M."/>
            <person name="Kirkegaard R.H."/>
            <person name="Michaelsen T.Y."/>
            <person name="Andersen M.H."/>
            <person name="Karst S.M."/>
            <person name="Dueholm M.S."/>
            <person name="Nielsen P.H."/>
            <person name="Albertsen M."/>
        </authorList>
    </citation>
    <scope>NUCLEOTIDE SEQUENCE [LARGE SCALE GENOMIC DNA]</scope>
    <source>
        <strain evidence="3">Ribe_18-Q3-R11-54_MAXAC.273</strain>
    </source>
</reference>
<organism evidence="3 4">
    <name type="scientific">Candidatus Opimibacter skivensis</name>
    <dbReference type="NCBI Taxonomy" id="2982028"/>
    <lineage>
        <taxon>Bacteria</taxon>
        <taxon>Pseudomonadati</taxon>
        <taxon>Bacteroidota</taxon>
        <taxon>Saprospiria</taxon>
        <taxon>Saprospirales</taxon>
        <taxon>Saprospiraceae</taxon>
        <taxon>Candidatus Opimibacter</taxon>
    </lineage>
</organism>
<evidence type="ECO:0000256" key="1">
    <source>
        <dbReference type="SAM" id="Phobius"/>
    </source>
</evidence>
<feature type="transmembrane region" description="Helical" evidence="1">
    <location>
        <begin position="104"/>
        <end position="128"/>
    </location>
</feature>